<dbReference type="EMBL" id="CAHIKZ030003061">
    <property type="protein sequence ID" value="CAE1295700.1"/>
    <property type="molecule type" value="Genomic_DNA"/>
</dbReference>
<dbReference type="InterPro" id="IPR036259">
    <property type="entry name" value="MFS_trans_sf"/>
</dbReference>
<feature type="transmembrane region" description="Helical" evidence="2">
    <location>
        <begin position="46"/>
        <end position="69"/>
    </location>
</feature>
<proteinExistence type="predicted"/>
<keyword evidence="4" id="KW-1185">Reference proteome</keyword>
<protein>
    <submittedName>
        <fullName evidence="3">Uncharacterized protein</fullName>
    </submittedName>
</protein>
<reference evidence="3" key="1">
    <citation type="submission" date="2021-01" db="EMBL/GenBank/DDBJ databases">
        <authorList>
            <person name="Li R."/>
            <person name="Bekaert M."/>
        </authorList>
    </citation>
    <scope>NUCLEOTIDE SEQUENCE</scope>
    <source>
        <strain evidence="3">Farmed</strain>
    </source>
</reference>
<dbReference type="OrthoDB" id="6111965at2759"/>
<comment type="caution">
    <text evidence="3">The sequence shown here is derived from an EMBL/GenBank/DDBJ whole genome shotgun (WGS) entry which is preliminary data.</text>
</comment>
<evidence type="ECO:0000256" key="1">
    <source>
        <dbReference type="SAM" id="MobiDB-lite"/>
    </source>
</evidence>
<name>A0A812DC84_ACAPH</name>
<gene>
    <name evidence="3" type="ORF">SPHA_51044</name>
</gene>
<feature type="transmembrane region" description="Helical" evidence="2">
    <location>
        <begin position="7"/>
        <end position="26"/>
    </location>
</feature>
<keyword evidence="2" id="KW-0812">Transmembrane</keyword>
<evidence type="ECO:0000313" key="4">
    <source>
        <dbReference type="Proteomes" id="UP000597762"/>
    </source>
</evidence>
<keyword evidence="2" id="KW-1133">Transmembrane helix</keyword>
<feature type="region of interest" description="Disordered" evidence="1">
    <location>
        <begin position="108"/>
        <end position="172"/>
    </location>
</feature>
<evidence type="ECO:0000256" key="2">
    <source>
        <dbReference type="SAM" id="Phobius"/>
    </source>
</evidence>
<dbReference type="AlphaFoldDB" id="A0A812DC84"/>
<accession>A0A812DC84</accession>
<sequence length="252" mass="27941">MDKTWAWVSLIPTFGICFISGVLQFASGLIRQTLLQNVENGDFQYINWICSVYSGFYNLLGPLSSVFVYKMGCRKTVLIGGTIETLGFTSSFFRRAPPLTFADHTKQPEPAAQLHQQQHQADQLQPAASGRPASTIGSSIRPTSFNHRQQHQADQLQAVAGRPSFNSSSSSRLHDMHYPTLGYMICKSLPSNYQAAILHDSHTKDELTTPAPSASILSLLKRRRALYSSTDIQGSIGPRTPLFHRPTFKLSP</sequence>
<dbReference type="Proteomes" id="UP000597762">
    <property type="component" value="Unassembled WGS sequence"/>
</dbReference>
<feature type="compositionally biased region" description="Polar residues" evidence="1">
    <location>
        <begin position="135"/>
        <end position="155"/>
    </location>
</feature>
<keyword evidence="2" id="KW-0472">Membrane</keyword>
<feature type="compositionally biased region" description="Low complexity" evidence="1">
    <location>
        <begin position="110"/>
        <end position="128"/>
    </location>
</feature>
<dbReference type="SUPFAM" id="SSF103473">
    <property type="entry name" value="MFS general substrate transporter"/>
    <property type="match status" value="1"/>
</dbReference>
<evidence type="ECO:0000313" key="3">
    <source>
        <dbReference type="EMBL" id="CAE1295700.1"/>
    </source>
</evidence>
<organism evidence="3 4">
    <name type="scientific">Acanthosepion pharaonis</name>
    <name type="common">Pharaoh cuttlefish</name>
    <name type="synonym">Sepia pharaonis</name>
    <dbReference type="NCBI Taxonomy" id="158019"/>
    <lineage>
        <taxon>Eukaryota</taxon>
        <taxon>Metazoa</taxon>
        <taxon>Spiralia</taxon>
        <taxon>Lophotrochozoa</taxon>
        <taxon>Mollusca</taxon>
        <taxon>Cephalopoda</taxon>
        <taxon>Coleoidea</taxon>
        <taxon>Decapodiformes</taxon>
        <taxon>Sepiida</taxon>
        <taxon>Sepiina</taxon>
        <taxon>Sepiidae</taxon>
        <taxon>Acanthosepion</taxon>
    </lineage>
</organism>